<dbReference type="EMBL" id="JACOOL010000011">
    <property type="protein sequence ID" value="MBC5638022.1"/>
    <property type="molecule type" value="Genomic_DNA"/>
</dbReference>
<dbReference type="RefSeq" id="WP_186870730.1">
    <property type="nucleotide sequence ID" value="NZ_JACOOL010000011.1"/>
</dbReference>
<reference evidence="1" key="1">
    <citation type="submission" date="2020-08" db="EMBL/GenBank/DDBJ databases">
        <title>Genome public.</title>
        <authorList>
            <person name="Liu C."/>
            <person name="Sun Q."/>
        </authorList>
    </citation>
    <scope>NUCLEOTIDE SEQUENCE</scope>
    <source>
        <strain evidence="1">BX22</strain>
    </source>
</reference>
<evidence type="ECO:0000313" key="1">
    <source>
        <dbReference type="EMBL" id="MBC5638022.1"/>
    </source>
</evidence>
<proteinExistence type="predicted"/>
<dbReference type="AlphaFoldDB" id="A0A923L7L0"/>
<accession>A0A923L7L0</accession>
<sequence>MERKKKITEQFYQCPNHGGEEDKGYGALLSIEEAASPANQPRLTYRIRRPIKPPQLAIK</sequence>
<keyword evidence="2" id="KW-1185">Reference proteome</keyword>
<name>A0A923L7L0_9BACI</name>
<dbReference type="Proteomes" id="UP000637359">
    <property type="component" value="Unassembled WGS sequence"/>
</dbReference>
<gene>
    <name evidence="1" type="ORF">H8S33_14590</name>
</gene>
<protein>
    <submittedName>
        <fullName evidence="1">Uncharacterized protein</fullName>
    </submittedName>
</protein>
<comment type="caution">
    <text evidence="1">The sequence shown here is derived from an EMBL/GenBank/DDBJ whole genome shotgun (WGS) entry which is preliminary data.</text>
</comment>
<organism evidence="1 2">
    <name type="scientific">Ornithinibacillus hominis</name>
    <dbReference type="NCBI Taxonomy" id="2763055"/>
    <lineage>
        <taxon>Bacteria</taxon>
        <taxon>Bacillati</taxon>
        <taxon>Bacillota</taxon>
        <taxon>Bacilli</taxon>
        <taxon>Bacillales</taxon>
        <taxon>Bacillaceae</taxon>
        <taxon>Ornithinibacillus</taxon>
    </lineage>
</organism>
<evidence type="ECO:0000313" key="2">
    <source>
        <dbReference type="Proteomes" id="UP000637359"/>
    </source>
</evidence>